<gene>
    <name evidence="9" type="primary">11414189</name>
    <name evidence="7" type="ordered locus">MTR_7g012540</name>
    <name evidence="8" type="ORF">MtrunA17_Chr7g0218491</name>
</gene>
<dbReference type="PANTHER" id="PTHR31263">
    <property type="entry name" value="CELLULASE FAMILY PROTEIN (AFU_ORTHOLOGUE AFUA_5G14560)"/>
    <property type="match status" value="1"/>
</dbReference>
<dbReference type="SUPFAM" id="SSF50370">
    <property type="entry name" value="Ricin B-like lectins"/>
    <property type="match status" value="1"/>
</dbReference>
<evidence type="ECO:0000313" key="11">
    <source>
        <dbReference type="Proteomes" id="UP000265566"/>
    </source>
</evidence>
<keyword evidence="2 4" id="KW-0378">Hydrolase</keyword>
<evidence type="ECO:0000313" key="10">
    <source>
        <dbReference type="Proteomes" id="UP000002051"/>
    </source>
</evidence>
<dbReference type="Pfam" id="PF00150">
    <property type="entry name" value="Cellulase"/>
    <property type="match status" value="1"/>
</dbReference>
<evidence type="ECO:0000256" key="4">
    <source>
        <dbReference type="RuleBase" id="RU361153"/>
    </source>
</evidence>
<reference evidence="9" key="3">
    <citation type="submission" date="2015-04" db="UniProtKB">
        <authorList>
            <consortium name="EnsemblPlants"/>
        </authorList>
    </citation>
    <scope>IDENTIFICATION</scope>
    <source>
        <strain evidence="9">cv. Jemalong A17</strain>
    </source>
</reference>
<comment type="similarity">
    <text evidence="1 4">Belongs to the glycosyl hydrolase 5 (cellulase A) family.</text>
</comment>
<dbReference type="eggNOG" id="ENOG502QVYM">
    <property type="taxonomic scope" value="Eukaryota"/>
</dbReference>
<dbReference type="GO" id="GO:0000272">
    <property type="term" value="P:polysaccharide catabolic process"/>
    <property type="evidence" value="ECO:0007669"/>
    <property type="project" value="InterPro"/>
</dbReference>
<evidence type="ECO:0000256" key="3">
    <source>
        <dbReference type="ARBA" id="ARBA00023295"/>
    </source>
</evidence>
<reference evidence="8" key="5">
    <citation type="journal article" date="2018" name="Nat. Plants">
        <title>Whole-genome landscape of Medicago truncatula symbiotic genes.</title>
        <authorList>
            <person name="Pecrix Y."/>
            <person name="Gamas P."/>
            <person name="Carrere S."/>
        </authorList>
    </citation>
    <scope>NUCLEOTIDE SEQUENCE</scope>
    <source>
        <tissue evidence="8">Leaves</tissue>
    </source>
</reference>
<organism evidence="7 10">
    <name type="scientific">Medicago truncatula</name>
    <name type="common">Barrel medic</name>
    <name type="synonym">Medicago tribuloides</name>
    <dbReference type="NCBI Taxonomy" id="3880"/>
    <lineage>
        <taxon>Eukaryota</taxon>
        <taxon>Viridiplantae</taxon>
        <taxon>Streptophyta</taxon>
        <taxon>Embryophyta</taxon>
        <taxon>Tracheophyta</taxon>
        <taxon>Spermatophyta</taxon>
        <taxon>Magnoliopsida</taxon>
        <taxon>eudicotyledons</taxon>
        <taxon>Gunneridae</taxon>
        <taxon>Pentapetalae</taxon>
        <taxon>rosids</taxon>
        <taxon>fabids</taxon>
        <taxon>Fabales</taxon>
        <taxon>Fabaceae</taxon>
        <taxon>Papilionoideae</taxon>
        <taxon>50 kb inversion clade</taxon>
        <taxon>NPAAA clade</taxon>
        <taxon>Hologalegina</taxon>
        <taxon>IRL clade</taxon>
        <taxon>Trifolieae</taxon>
        <taxon>Medicago</taxon>
    </lineage>
</organism>
<dbReference type="Proteomes" id="UP000002051">
    <property type="component" value="Unassembled WGS sequence"/>
</dbReference>
<dbReference type="EMBL" id="PSQE01000007">
    <property type="protein sequence ID" value="RHN44353.1"/>
    <property type="molecule type" value="Genomic_DNA"/>
</dbReference>
<evidence type="ECO:0000256" key="1">
    <source>
        <dbReference type="ARBA" id="ARBA00005641"/>
    </source>
</evidence>
<protein>
    <submittedName>
        <fullName evidence="7">Hydrolyzing O-glycosyl compounds hydrolase</fullName>
    </submittedName>
    <submittedName>
        <fullName evidence="8">Putative cellulase</fullName>
        <ecNumber evidence="8">3.2.1.4</ecNumber>
    </submittedName>
</protein>
<dbReference type="PaxDb" id="3880-AES77587"/>
<dbReference type="EMBL" id="CM001223">
    <property type="protein sequence ID" value="AES77587.1"/>
    <property type="molecule type" value="Genomic_DNA"/>
</dbReference>
<keyword evidence="5" id="KW-0732">Signal</keyword>
<dbReference type="KEGG" id="mtr:11414189"/>
<dbReference type="Gramene" id="rna38463">
    <property type="protein sequence ID" value="RHN44353.1"/>
    <property type="gene ID" value="gene38463"/>
</dbReference>
<dbReference type="Proteomes" id="UP000265566">
    <property type="component" value="Chromosome 7"/>
</dbReference>
<sequence length="530" mass="59834">MEGKYLSLIILLTISIFASNSNSFPLSTNKRWVVDESGKRVKLHCINWSSHMNAMVAEGLDTIPLKDCIAQLKGLGFNCVRYTWATHMFTRYSTNKVGEKLDKLNLTGPRLGIGNFNPSMENITVVEAFDFVIDEFGKQGMMVLADNHVSDPKWCCDNNDGNGFFGDQYFNPEEWLQGLSNVANRVKGKPQVVAIGLRNELRGPKQNENNWHKYMSQGATTVHKANPDVLVFVSGLNYDTDLSFLKTKPLNVNIGNKLVYEVHSYAWSSGERSDWDKQPLNKKCANVMNNLNDKAGFLMSGSNPKPLVMSEFGINMENKTDMNEKFLSCMLAYLVGVDLDWALWAAQGAYYIRKNEIIVSETFGIWSYDFRTLRYIEFPQRFQLMHKKLLEPSSNSSKSYIIYHPLSGQCVKVNKRNKLVLGDCDGKSKWNQVGQQIKLVGNDACIEAIKDGSQVKLSNDCRSKQSFWKTLSATNLHLGTLDSQGQNLCLQRKSPTSPKIVTKKCICIDDNPACLEDPQSQWFQLVTTNV</sequence>
<reference evidence="7 10" key="1">
    <citation type="journal article" date="2011" name="Nature">
        <title>The Medicago genome provides insight into the evolution of rhizobial symbioses.</title>
        <authorList>
            <person name="Young N.D."/>
            <person name="Debelle F."/>
            <person name="Oldroyd G.E."/>
            <person name="Geurts R."/>
            <person name="Cannon S.B."/>
            <person name="Udvardi M.K."/>
            <person name="Benedito V.A."/>
            <person name="Mayer K.F."/>
            <person name="Gouzy J."/>
            <person name="Schoof H."/>
            <person name="Van de Peer Y."/>
            <person name="Proost S."/>
            <person name="Cook D.R."/>
            <person name="Meyers B.C."/>
            <person name="Spannagl M."/>
            <person name="Cheung F."/>
            <person name="De Mita S."/>
            <person name="Krishnakumar V."/>
            <person name="Gundlach H."/>
            <person name="Zhou S."/>
            <person name="Mudge J."/>
            <person name="Bharti A.K."/>
            <person name="Murray J.D."/>
            <person name="Naoumkina M.A."/>
            <person name="Rosen B."/>
            <person name="Silverstein K.A."/>
            <person name="Tang H."/>
            <person name="Rombauts S."/>
            <person name="Zhao P.X."/>
            <person name="Zhou P."/>
            <person name="Barbe V."/>
            <person name="Bardou P."/>
            <person name="Bechner M."/>
            <person name="Bellec A."/>
            <person name="Berger A."/>
            <person name="Berges H."/>
            <person name="Bidwell S."/>
            <person name="Bisseling T."/>
            <person name="Choisne N."/>
            <person name="Couloux A."/>
            <person name="Denny R."/>
            <person name="Deshpande S."/>
            <person name="Dai X."/>
            <person name="Doyle J.J."/>
            <person name="Dudez A.M."/>
            <person name="Farmer A.D."/>
            <person name="Fouteau S."/>
            <person name="Franken C."/>
            <person name="Gibelin C."/>
            <person name="Gish J."/>
            <person name="Goldstein S."/>
            <person name="Gonzalez A.J."/>
            <person name="Green P.J."/>
            <person name="Hallab A."/>
            <person name="Hartog M."/>
            <person name="Hua A."/>
            <person name="Humphray S.J."/>
            <person name="Jeong D.H."/>
            <person name="Jing Y."/>
            <person name="Jocker A."/>
            <person name="Kenton S.M."/>
            <person name="Kim D.J."/>
            <person name="Klee K."/>
            <person name="Lai H."/>
            <person name="Lang C."/>
            <person name="Lin S."/>
            <person name="Macmil S.L."/>
            <person name="Magdelenat G."/>
            <person name="Matthews L."/>
            <person name="McCorrison J."/>
            <person name="Monaghan E.L."/>
            <person name="Mun J.H."/>
            <person name="Najar F.Z."/>
            <person name="Nicholson C."/>
            <person name="Noirot C."/>
            <person name="O'Bleness M."/>
            <person name="Paule C.R."/>
            <person name="Poulain J."/>
            <person name="Prion F."/>
            <person name="Qin B."/>
            <person name="Qu C."/>
            <person name="Retzel E.F."/>
            <person name="Riddle C."/>
            <person name="Sallet E."/>
            <person name="Samain S."/>
            <person name="Samson N."/>
            <person name="Sanders I."/>
            <person name="Saurat O."/>
            <person name="Scarpelli C."/>
            <person name="Schiex T."/>
            <person name="Segurens B."/>
            <person name="Severin A.J."/>
            <person name="Sherrier D.J."/>
            <person name="Shi R."/>
            <person name="Sims S."/>
            <person name="Singer S.R."/>
            <person name="Sinharoy S."/>
            <person name="Sterck L."/>
            <person name="Viollet A."/>
            <person name="Wang B.B."/>
            <person name="Wang K."/>
            <person name="Wang M."/>
            <person name="Wang X."/>
            <person name="Warfsmann J."/>
            <person name="Weissenbach J."/>
            <person name="White D.D."/>
            <person name="White J.D."/>
            <person name="Wiley G.B."/>
            <person name="Wincker P."/>
            <person name="Xing Y."/>
            <person name="Yang L."/>
            <person name="Yao Z."/>
            <person name="Ying F."/>
            <person name="Zhai J."/>
            <person name="Zhou L."/>
            <person name="Zuber A."/>
            <person name="Denarie J."/>
            <person name="Dixon R.A."/>
            <person name="May G.D."/>
            <person name="Schwartz D.C."/>
            <person name="Rogers J."/>
            <person name="Quetier F."/>
            <person name="Town C.D."/>
            <person name="Roe B.A."/>
        </authorList>
    </citation>
    <scope>NUCLEOTIDE SEQUENCE [LARGE SCALE GENOMIC DNA]</scope>
    <source>
        <strain evidence="7">A17</strain>
        <strain evidence="9 10">cv. Jemalong A17</strain>
    </source>
</reference>
<feature type="signal peptide" evidence="5">
    <location>
        <begin position="1"/>
        <end position="23"/>
    </location>
</feature>
<dbReference type="InterPro" id="IPR001547">
    <property type="entry name" value="Glyco_hydro_5"/>
</dbReference>
<dbReference type="AlphaFoldDB" id="G7L470"/>
<dbReference type="GO" id="GO:0008810">
    <property type="term" value="F:cellulase activity"/>
    <property type="evidence" value="ECO:0007669"/>
    <property type="project" value="UniProtKB-EC"/>
</dbReference>
<keyword evidence="3 4" id="KW-0326">Glycosidase</keyword>
<dbReference type="SUPFAM" id="SSF51445">
    <property type="entry name" value="(Trans)glycosidases"/>
    <property type="match status" value="1"/>
</dbReference>
<dbReference type="InterPro" id="IPR017853">
    <property type="entry name" value="GH"/>
</dbReference>
<dbReference type="HOGENOM" id="CLU_039562_2_1_1"/>
<evidence type="ECO:0000313" key="7">
    <source>
        <dbReference type="EMBL" id="AES77587.1"/>
    </source>
</evidence>
<evidence type="ECO:0000256" key="2">
    <source>
        <dbReference type="ARBA" id="ARBA00022801"/>
    </source>
</evidence>
<dbReference type="InterPro" id="IPR035992">
    <property type="entry name" value="Ricin_B-like_lectins"/>
</dbReference>
<reference evidence="7 10" key="2">
    <citation type="journal article" date="2014" name="BMC Genomics">
        <title>An improved genome release (version Mt4.0) for the model legume Medicago truncatula.</title>
        <authorList>
            <person name="Tang H."/>
            <person name="Krishnakumar V."/>
            <person name="Bidwell S."/>
            <person name="Rosen B."/>
            <person name="Chan A."/>
            <person name="Zhou S."/>
            <person name="Gentzbittel L."/>
            <person name="Childs K.L."/>
            <person name="Yandell M."/>
            <person name="Gundlach H."/>
            <person name="Mayer K.F."/>
            <person name="Schwartz D.C."/>
            <person name="Town C.D."/>
        </authorList>
    </citation>
    <scope>GENOME REANNOTATION</scope>
    <source>
        <strain evidence="9 10">cv. Jemalong A17</strain>
    </source>
</reference>
<feature type="chain" id="PRO_5014574011" evidence="5">
    <location>
        <begin position="24"/>
        <end position="530"/>
    </location>
</feature>
<evidence type="ECO:0000259" key="6">
    <source>
        <dbReference type="Pfam" id="PF00150"/>
    </source>
</evidence>
<dbReference type="Gene3D" id="3.20.20.80">
    <property type="entry name" value="Glycosidases"/>
    <property type="match status" value="1"/>
</dbReference>
<reference evidence="11" key="4">
    <citation type="journal article" date="2018" name="Nat. Plants">
        <title>Whole-genome landscape of Medicago truncatula symbiotic genes.</title>
        <authorList>
            <person name="Pecrix Y."/>
            <person name="Staton S.E."/>
            <person name="Sallet E."/>
            <person name="Lelandais-Briere C."/>
            <person name="Moreau S."/>
            <person name="Carrere S."/>
            <person name="Blein T."/>
            <person name="Jardinaud M.F."/>
            <person name="Latrasse D."/>
            <person name="Zouine M."/>
            <person name="Zahm M."/>
            <person name="Kreplak J."/>
            <person name="Mayjonade B."/>
            <person name="Satge C."/>
            <person name="Perez M."/>
            <person name="Cauet S."/>
            <person name="Marande W."/>
            <person name="Chantry-Darmon C."/>
            <person name="Lopez-Roques C."/>
            <person name="Bouchez O."/>
            <person name="Berard A."/>
            <person name="Debelle F."/>
            <person name="Munos S."/>
            <person name="Bendahmane A."/>
            <person name="Berges H."/>
            <person name="Niebel A."/>
            <person name="Buitink J."/>
            <person name="Frugier F."/>
            <person name="Benhamed M."/>
            <person name="Crespi M."/>
            <person name="Gouzy J."/>
            <person name="Gamas P."/>
        </authorList>
    </citation>
    <scope>NUCLEOTIDE SEQUENCE [LARGE SCALE GENOMIC DNA]</scope>
    <source>
        <strain evidence="11">cv. Jemalong A17</strain>
    </source>
</reference>
<evidence type="ECO:0000313" key="8">
    <source>
        <dbReference type="EMBL" id="RHN44353.1"/>
    </source>
</evidence>
<proteinExistence type="inferred from homology"/>
<dbReference type="OMA" id="VGMEEMY"/>
<dbReference type="OrthoDB" id="442731at2759"/>
<feature type="domain" description="Glycoside hydrolase family 5" evidence="6">
    <location>
        <begin position="35"/>
        <end position="346"/>
    </location>
</feature>
<name>G7L470_MEDTR</name>
<dbReference type="PANTHER" id="PTHR31263:SF46">
    <property type="entry name" value="HYDROLYZING O-GLYCOSYL COMPOUNDS HYDROLASE"/>
    <property type="match status" value="1"/>
</dbReference>
<evidence type="ECO:0000256" key="5">
    <source>
        <dbReference type="SAM" id="SignalP"/>
    </source>
</evidence>
<dbReference type="STRING" id="3880.G7L470"/>
<dbReference type="EC" id="3.2.1.4" evidence="8"/>
<evidence type="ECO:0000313" key="9">
    <source>
        <dbReference type="EnsemblPlants" id="AES77587"/>
    </source>
</evidence>
<accession>G7L470</accession>
<keyword evidence="10" id="KW-1185">Reference proteome</keyword>
<dbReference type="EnsemblPlants" id="AES77587">
    <property type="protein sequence ID" value="AES77587"/>
    <property type="gene ID" value="MTR_7g012540"/>
</dbReference>